<evidence type="ECO:0000256" key="4">
    <source>
        <dbReference type="ARBA" id="ARBA00038306"/>
    </source>
</evidence>
<evidence type="ECO:0000259" key="6">
    <source>
        <dbReference type="Pfam" id="PF13505"/>
    </source>
</evidence>
<evidence type="ECO:0000256" key="5">
    <source>
        <dbReference type="SAM" id="SignalP"/>
    </source>
</evidence>
<evidence type="ECO:0000313" key="8">
    <source>
        <dbReference type="Proteomes" id="UP000612349"/>
    </source>
</evidence>
<dbReference type="PANTHER" id="PTHR34001">
    <property type="entry name" value="BLL7405 PROTEIN"/>
    <property type="match status" value="1"/>
</dbReference>
<keyword evidence="3" id="KW-0472">Membrane</keyword>
<dbReference type="AlphaFoldDB" id="A0A917E086"/>
<feature type="domain" description="Outer membrane protein beta-barrel" evidence="6">
    <location>
        <begin position="9"/>
        <end position="187"/>
    </location>
</feature>
<comment type="caution">
    <text evidence="7">The sequence shown here is derived from an EMBL/GenBank/DDBJ whole genome shotgun (WGS) entry which is preliminary data.</text>
</comment>
<evidence type="ECO:0000256" key="1">
    <source>
        <dbReference type="ARBA" id="ARBA00004370"/>
    </source>
</evidence>
<evidence type="ECO:0000256" key="2">
    <source>
        <dbReference type="ARBA" id="ARBA00022729"/>
    </source>
</evidence>
<dbReference type="Proteomes" id="UP000612349">
    <property type="component" value="Unassembled WGS sequence"/>
</dbReference>
<organism evidence="7 8">
    <name type="scientific">Croceicoccus mobilis</name>
    <dbReference type="NCBI Taxonomy" id="1703339"/>
    <lineage>
        <taxon>Bacteria</taxon>
        <taxon>Pseudomonadati</taxon>
        <taxon>Pseudomonadota</taxon>
        <taxon>Alphaproteobacteria</taxon>
        <taxon>Sphingomonadales</taxon>
        <taxon>Erythrobacteraceae</taxon>
        <taxon>Croceicoccus</taxon>
    </lineage>
</organism>
<dbReference type="GO" id="GO:0016020">
    <property type="term" value="C:membrane"/>
    <property type="evidence" value="ECO:0007669"/>
    <property type="project" value="UniProtKB-SubCell"/>
</dbReference>
<feature type="signal peptide" evidence="5">
    <location>
        <begin position="1"/>
        <end position="21"/>
    </location>
</feature>
<comment type="subcellular location">
    <subcellularLocation>
        <location evidence="1">Membrane</location>
    </subcellularLocation>
</comment>
<keyword evidence="2 5" id="KW-0732">Signal</keyword>
<evidence type="ECO:0000313" key="7">
    <source>
        <dbReference type="EMBL" id="GGD84312.1"/>
    </source>
</evidence>
<dbReference type="Gene3D" id="2.40.160.20">
    <property type="match status" value="1"/>
</dbReference>
<keyword evidence="8" id="KW-1185">Reference proteome</keyword>
<dbReference type="InterPro" id="IPR051692">
    <property type="entry name" value="OMP-like"/>
</dbReference>
<reference evidence="7" key="1">
    <citation type="journal article" date="2014" name="Int. J. Syst. Evol. Microbiol.">
        <title>Complete genome sequence of Corynebacterium casei LMG S-19264T (=DSM 44701T), isolated from a smear-ripened cheese.</title>
        <authorList>
            <consortium name="US DOE Joint Genome Institute (JGI-PGF)"/>
            <person name="Walter F."/>
            <person name="Albersmeier A."/>
            <person name="Kalinowski J."/>
            <person name="Ruckert C."/>
        </authorList>
    </citation>
    <scope>NUCLEOTIDE SEQUENCE</scope>
    <source>
        <strain evidence="7">CGMCC 1.15360</strain>
    </source>
</reference>
<dbReference type="RefSeq" id="WP_066768370.1">
    <property type="nucleotide sequence ID" value="NZ_BMIP01000016.1"/>
</dbReference>
<sequence>MRTIILSGAVIASVIATPALAQEADASGFYIGALAGYDSVELEYDGVSGDESDVLYGVVAGYDANLGGAVVGIEAEIADSGVSSTATDIFEFDDSATLSASRDLYIGARVGARVTPSILLYAKGGYTNARVKLAYTDSFGDTYSDSDTLDGYRIGAGAEYTFGNFGFRAEYRYSDYGEYSYEGVGTGIEARRSQVVGTIVYGF</sequence>
<protein>
    <submittedName>
        <fullName evidence="7">Membrane protein</fullName>
    </submittedName>
</protein>
<name>A0A917E086_9SPHN</name>
<dbReference type="Pfam" id="PF13505">
    <property type="entry name" value="OMP_b-brl"/>
    <property type="match status" value="1"/>
</dbReference>
<evidence type="ECO:0000256" key="3">
    <source>
        <dbReference type="ARBA" id="ARBA00023136"/>
    </source>
</evidence>
<dbReference type="OrthoDB" id="7594964at2"/>
<dbReference type="PANTHER" id="PTHR34001:SF3">
    <property type="entry name" value="BLL7405 PROTEIN"/>
    <property type="match status" value="1"/>
</dbReference>
<dbReference type="SUPFAM" id="SSF56925">
    <property type="entry name" value="OMPA-like"/>
    <property type="match status" value="1"/>
</dbReference>
<accession>A0A917E086</accession>
<feature type="chain" id="PRO_5037093199" evidence="5">
    <location>
        <begin position="22"/>
        <end position="203"/>
    </location>
</feature>
<proteinExistence type="inferred from homology"/>
<comment type="similarity">
    <text evidence="4">Belongs to the Omp25/RopB family.</text>
</comment>
<dbReference type="InterPro" id="IPR027385">
    <property type="entry name" value="Beta-barrel_OMP"/>
</dbReference>
<dbReference type="EMBL" id="BMIP01000016">
    <property type="protein sequence ID" value="GGD84312.1"/>
    <property type="molecule type" value="Genomic_DNA"/>
</dbReference>
<gene>
    <name evidence="7" type="primary">ropB2</name>
    <name evidence="7" type="ORF">GCM10010990_38020</name>
</gene>
<reference evidence="7" key="2">
    <citation type="submission" date="2020-09" db="EMBL/GenBank/DDBJ databases">
        <authorList>
            <person name="Sun Q."/>
            <person name="Zhou Y."/>
        </authorList>
    </citation>
    <scope>NUCLEOTIDE SEQUENCE</scope>
    <source>
        <strain evidence="7">CGMCC 1.15360</strain>
    </source>
</reference>
<dbReference type="InterPro" id="IPR011250">
    <property type="entry name" value="OMP/PagP_B-barrel"/>
</dbReference>